<evidence type="ECO:0000259" key="3">
    <source>
        <dbReference type="Pfam" id="PF25390"/>
    </source>
</evidence>
<proteinExistence type="predicted"/>
<organism evidence="4 5">
    <name type="scientific">Aplysia californica</name>
    <name type="common">California sea hare</name>
    <dbReference type="NCBI Taxonomy" id="6500"/>
    <lineage>
        <taxon>Eukaryota</taxon>
        <taxon>Metazoa</taxon>
        <taxon>Spiralia</taxon>
        <taxon>Lophotrochozoa</taxon>
        <taxon>Mollusca</taxon>
        <taxon>Gastropoda</taxon>
        <taxon>Heterobranchia</taxon>
        <taxon>Euthyneura</taxon>
        <taxon>Tectipleura</taxon>
        <taxon>Aplysiida</taxon>
        <taxon>Aplysioidea</taxon>
        <taxon>Aplysiidae</taxon>
        <taxon>Aplysia</taxon>
    </lineage>
</organism>
<dbReference type="PROSITE" id="PS50012">
    <property type="entry name" value="RCC1_3"/>
    <property type="match status" value="6"/>
</dbReference>
<evidence type="ECO:0000256" key="2">
    <source>
        <dbReference type="PROSITE-ProRule" id="PRU00235"/>
    </source>
</evidence>
<dbReference type="RefSeq" id="XP_005094677.1">
    <property type="nucleotide sequence ID" value="XM_005094620.3"/>
</dbReference>
<feature type="repeat" description="RCC1" evidence="2">
    <location>
        <begin position="205"/>
        <end position="258"/>
    </location>
</feature>
<name>A0ABM0JIV3_APLCA</name>
<gene>
    <name evidence="5 6" type="primary">LOC101846803</name>
</gene>
<dbReference type="GeneID" id="101846803"/>
<dbReference type="RefSeq" id="XP_005094678.1">
    <property type="nucleotide sequence ID" value="XM_005094621.3"/>
</dbReference>
<dbReference type="Pfam" id="PF00415">
    <property type="entry name" value="RCC1"/>
    <property type="match status" value="2"/>
</dbReference>
<dbReference type="Proteomes" id="UP000694888">
    <property type="component" value="Unplaced"/>
</dbReference>
<keyword evidence="4" id="KW-1185">Reference proteome</keyword>
<keyword evidence="5 6" id="KW-0675">Receptor</keyword>
<dbReference type="PRINTS" id="PR00633">
    <property type="entry name" value="RCCNDNSATION"/>
</dbReference>
<dbReference type="SUPFAM" id="SSF50985">
    <property type="entry name" value="RCC1/BLIP-II"/>
    <property type="match status" value="1"/>
</dbReference>
<feature type="repeat" description="RCC1" evidence="2">
    <location>
        <begin position="51"/>
        <end position="101"/>
    </location>
</feature>
<dbReference type="PANTHER" id="PTHR22872">
    <property type="entry name" value="BTK-BINDING PROTEIN-RELATED"/>
    <property type="match status" value="1"/>
</dbReference>
<evidence type="ECO:0000313" key="4">
    <source>
        <dbReference type="Proteomes" id="UP000694888"/>
    </source>
</evidence>
<protein>
    <submittedName>
        <fullName evidence="5 6">Ultraviolet-B receptor UVR8</fullName>
    </submittedName>
</protein>
<evidence type="ECO:0000256" key="1">
    <source>
        <dbReference type="ARBA" id="ARBA00022737"/>
    </source>
</evidence>
<accession>A0ABM0JIV3</accession>
<keyword evidence="1" id="KW-0677">Repeat</keyword>
<dbReference type="InterPro" id="IPR000408">
    <property type="entry name" value="Reg_chr_condens"/>
</dbReference>
<feature type="repeat" description="RCC1" evidence="2">
    <location>
        <begin position="1"/>
        <end position="50"/>
    </location>
</feature>
<feature type="repeat" description="RCC1" evidence="2">
    <location>
        <begin position="153"/>
        <end position="204"/>
    </location>
</feature>
<feature type="domain" description="RCC1-like" evidence="3">
    <location>
        <begin position="131"/>
        <end position="373"/>
    </location>
</feature>
<dbReference type="Gene3D" id="2.130.10.30">
    <property type="entry name" value="Regulator of chromosome condensation 1/beta-lactamase-inhibitor protein II"/>
    <property type="match status" value="3"/>
</dbReference>
<dbReference type="InterPro" id="IPR009091">
    <property type="entry name" value="RCC1/BLIP-II"/>
</dbReference>
<evidence type="ECO:0000313" key="6">
    <source>
        <dbReference type="RefSeq" id="XP_005094678.1"/>
    </source>
</evidence>
<dbReference type="Pfam" id="PF25390">
    <property type="entry name" value="WD40_RLD"/>
    <property type="match status" value="1"/>
</dbReference>
<evidence type="ECO:0000313" key="5">
    <source>
        <dbReference type="RefSeq" id="XP_005094677.1"/>
    </source>
</evidence>
<sequence>MALYTWGLGSNGQLGTGNLETKHTPQNIKPPGKVKQVDCGALFTVVLTEDGAVYSTGCGKFGRLGHGSSEKDSNILGPVVLSVKCSQVSCGSWHVGVVTTEGALFLWGYQKAFVKVLKPENMGLPNLFALPHKAKVAGVSCGHNYTYAWTVEGQLYSWGRGQNGVLGLGSDDDQRLPQHVETLKEEKVATVGAGNSHCGIVTESGLLYMTGKGSDGALGFGHSHLGNALLPKRCETGTEVKAVSCSKGEHHGHTLALTVSGSVLAWGDGYKGKLGLGGQESRYTPAVIPPELFNNQPVTSISAGGIHSAAATASGEVFTWGCGSDGRLGHPEGQGHRYLFRSDIPKKVEGLPKAGAGKVTVSCAYYHCAAVVHNSD</sequence>
<dbReference type="InterPro" id="IPR058923">
    <property type="entry name" value="RCC1-like_dom"/>
</dbReference>
<feature type="repeat" description="RCC1" evidence="2">
    <location>
        <begin position="261"/>
        <end position="314"/>
    </location>
</feature>
<dbReference type="InterPro" id="IPR051625">
    <property type="entry name" value="Signaling_Regulatory_Domain"/>
</dbReference>
<reference evidence="5 6" key="1">
    <citation type="submission" date="2025-05" db="UniProtKB">
        <authorList>
            <consortium name="RefSeq"/>
        </authorList>
    </citation>
    <scope>IDENTIFICATION</scope>
</reference>
<feature type="repeat" description="RCC1" evidence="2">
    <location>
        <begin position="315"/>
        <end position="374"/>
    </location>
</feature>